<feature type="domain" description="HTH tetR-type" evidence="5">
    <location>
        <begin position="10"/>
        <end position="70"/>
    </location>
</feature>
<keyword evidence="7" id="KW-1185">Reference proteome</keyword>
<accession>A0ABX8MK09</accession>
<protein>
    <submittedName>
        <fullName evidence="6">TetR/AcrR family transcriptional regulator</fullName>
    </submittedName>
</protein>
<dbReference type="SUPFAM" id="SSF46689">
    <property type="entry name" value="Homeodomain-like"/>
    <property type="match status" value="1"/>
</dbReference>
<dbReference type="Gene3D" id="1.10.357.10">
    <property type="entry name" value="Tetracycline Repressor, domain 2"/>
    <property type="match status" value="1"/>
</dbReference>
<name>A0ABX8MK09_9PSED</name>
<proteinExistence type="predicted"/>
<keyword evidence="2 4" id="KW-0238">DNA-binding</keyword>
<feature type="DNA-binding region" description="H-T-H motif" evidence="4">
    <location>
        <begin position="33"/>
        <end position="52"/>
    </location>
</feature>
<reference evidence="6" key="1">
    <citation type="submission" date="2021-06" db="EMBL/GenBank/DDBJ databases">
        <title>Updating the genus Pseudomonas: Description of 43 new species and partition of the Pseudomonas putida group.</title>
        <authorList>
            <person name="Girard L."/>
            <person name="Lood C."/>
            <person name="Vandamme P."/>
            <person name="Rokni-Zadeh H."/>
            <person name="van Noort V."/>
            <person name="Hofte M."/>
            <person name="Lavigne R."/>
            <person name="De Mot R."/>
        </authorList>
    </citation>
    <scope>NUCLEOTIDE SEQUENCE</scope>
    <source>
        <strain evidence="6">CMR12a</strain>
    </source>
</reference>
<evidence type="ECO:0000313" key="7">
    <source>
        <dbReference type="Proteomes" id="UP000693952"/>
    </source>
</evidence>
<evidence type="ECO:0000256" key="3">
    <source>
        <dbReference type="ARBA" id="ARBA00023163"/>
    </source>
</evidence>
<dbReference type="InterPro" id="IPR023772">
    <property type="entry name" value="DNA-bd_HTH_TetR-type_CS"/>
</dbReference>
<dbReference type="Proteomes" id="UP000693952">
    <property type="component" value="Chromosome"/>
</dbReference>
<evidence type="ECO:0000256" key="2">
    <source>
        <dbReference type="ARBA" id="ARBA00023125"/>
    </source>
</evidence>
<dbReference type="InterPro" id="IPR001647">
    <property type="entry name" value="HTH_TetR"/>
</dbReference>
<sequence length="203" mass="22468">MAGLRERQKEERRKAIIDAALGLFSQQGFHGTTIEQIAAGAGVSVPTVFNYFGSKQQILLDILSGSDELVVLDSRTALEGFENAVEALCYLESHGILHTLQILPASIWREILPLMLTPGSAFFDAYQDSLKSHQQQMSGLVERLMEKGMLDPQLDVALCIQGLMDISFMQLIRLVAEDPPDLEAHQDYIRGVIQMLVRGIKVG</sequence>
<gene>
    <name evidence="6" type="ORF">KSS89_16780</name>
</gene>
<dbReference type="InterPro" id="IPR050109">
    <property type="entry name" value="HTH-type_TetR-like_transc_reg"/>
</dbReference>
<evidence type="ECO:0000313" key="6">
    <source>
        <dbReference type="EMBL" id="QXH37945.1"/>
    </source>
</evidence>
<evidence type="ECO:0000256" key="1">
    <source>
        <dbReference type="ARBA" id="ARBA00023015"/>
    </source>
</evidence>
<dbReference type="InterPro" id="IPR009057">
    <property type="entry name" value="Homeodomain-like_sf"/>
</dbReference>
<dbReference type="EMBL" id="CP077074">
    <property type="protein sequence ID" value="QXH37945.1"/>
    <property type="molecule type" value="Genomic_DNA"/>
</dbReference>
<evidence type="ECO:0000259" key="5">
    <source>
        <dbReference type="PROSITE" id="PS50977"/>
    </source>
</evidence>
<dbReference type="PROSITE" id="PS50977">
    <property type="entry name" value="HTH_TETR_2"/>
    <property type="match status" value="1"/>
</dbReference>
<dbReference type="PANTHER" id="PTHR30055">
    <property type="entry name" value="HTH-TYPE TRANSCRIPTIONAL REGULATOR RUTR"/>
    <property type="match status" value="1"/>
</dbReference>
<evidence type="ECO:0000256" key="4">
    <source>
        <dbReference type="PROSITE-ProRule" id="PRU00335"/>
    </source>
</evidence>
<dbReference type="PANTHER" id="PTHR30055:SF234">
    <property type="entry name" value="HTH-TYPE TRANSCRIPTIONAL REGULATOR BETI"/>
    <property type="match status" value="1"/>
</dbReference>
<organism evidence="6 7">
    <name type="scientific">Pseudomonas sessilinigenes</name>
    <dbReference type="NCBI Taxonomy" id="658629"/>
    <lineage>
        <taxon>Bacteria</taxon>
        <taxon>Pseudomonadati</taxon>
        <taxon>Pseudomonadota</taxon>
        <taxon>Gammaproteobacteria</taxon>
        <taxon>Pseudomonadales</taxon>
        <taxon>Pseudomonadaceae</taxon>
        <taxon>Pseudomonas</taxon>
    </lineage>
</organism>
<dbReference type="PRINTS" id="PR00455">
    <property type="entry name" value="HTHTETR"/>
</dbReference>
<keyword evidence="1" id="KW-0805">Transcription regulation</keyword>
<keyword evidence="3" id="KW-0804">Transcription</keyword>
<dbReference type="PROSITE" id="PS01081">
    <property type="entry name" value="HTH_TETR_1"/>
    <property type="match status" value="1"/>
</dbReference>
<dbReference type="Pfam" id="PF00440">
    <property type="entry name" value="TetR_N"/>
    <property type="match status" value="1"/>
</dbReference>
<dbReference type="RefSeq" id="WP_124346958.1">
    <property type="nucleotide sequence ID" value="NZ_CP027706.1"/>
</dbReference>